<dbReference type="FunFam" id="2.170.150.20:FF:000001">
    <property type="entry name" value="Peptide methionine sulfoxide reductase MsrB"/>
    <property type="match status" value="1"/>
</dbReference>
<dbReference type="PATRIC" id="fig|570156.3.peg.3973"/>
<dbReference type="GO" id="GO:0046872">
    <property type="term" value="F:metal ion binding"/>
    <property type="evidence" value="ECO:0007669"/>
    <property type="project" value="UniProtKB-KW"/>
</dbReference>
<keyword evidence="6" id="KW-0862">Zinc</keyword>
<accession>A0A0P7DYU8</accession>
<feature type="domain" description="MsrB" evidence="10">
    <location>
        <begin position="26"/>
        <end position="147"/>
    </location>
</feature>
<dbReference type="Proteomes" id="UP000050378">
    <property type="component" value="Unassembled WGS sequence"/>
</dbReference>
<proteinExistence type="inferred from homology"/>
<dbReference type="GO" id="GO:0033743">
    <property type="term" value="F:peptide-methionine (R)-S-oxide reductase activity"/>
    <property type="evidence" value="ECO:0007669"/>
    <property type="project" value="UniProtKB-EC"/>
</dbReference>
<dbReference type="EC" id="1.8.4.12" evidence="3"/>
<dbReference type="AlphaFoldDB" id="A0A0P7DYU8"/>
<comment type="caution">
    <text evidence="11">The sequence shown here is derived from an EMBL/GenBank/DDBJ whole genome shotgun (WGS) entry which is preliminary data.</text>
</comment>
<keyword evidence="5" id="KW-0479">Metal-binding</keyword>
<dbReference type="NCBIfam" id="TIGR00357">
    <property type="entry name" value="peptide-methionine (R)-S-oxide reductase MsrB"/>
    <property type="match status" value="1"/>
</dbReference>
<dbReference type="SUPFAM" id="SSF51316">
    <property type="entry name" value="Mss4-like"/>
    <property type="match status" value="1"/>
</dbReference>
<dbReference type="InterPro" id="IPR028427">
    <property type="entry name" value="Met_Sox_Rdtase_MsrB"/>
</dbReference>
<organism evidence="11 12">
    <name type="scientific">Pseudoalteromonas lipolytica</name>
    <dbReference type="NCBI Taxonomy" id="570156"/>
    <lineage>
        <taxon>Bacteria</taxon>
        <taxon>Pseudomonadati</taxon>
        <taxon>Pseudomonadota</taxon>
        <taxon>Gammaproteobacteria</taxon>
        <taxon>Alteromonadales</taxon>
        <taxon>Pseudoalteromonadaceae</taxon>
        <taxon>Pseudoalteromonas</taxon>
    </lineage>
</organism>
<dbReference type="RefSeq" id="WP_054553709.1">
    <property type="nucleotide sequence ID" value="NZ_LJTC01000009.1"/>
</dbReference>
<dbReference type="STRING" id="570156.AOG27_14450"/>
<dbReference type="GO" id="GO:0030091">
    <property type="term" value="P:protein repair"/>
    <property type="evidence" value="ECO:0007669"/>
    <property type="project" value="InterPro"/>
</dbReference>
<evidence type="ECO:0000256" key="6">
    <source>
        <dbReference type="ARBA" id="ARBA00022833"/>
    </source>
</evidence>
<dbReference type="PANTHER" id="PTHR10173">
    <property type="entry name" value="METHIONINE SULFOXIDE REDUCTASE"/>
    <property type="match status" value="1"/>
</dbReference>
<name>A0A0P7DYU8_9GAMM</name>
<dbReference type="EMBL" id="LJTC01000009">
    <property type="protein sequence ID" value="KPM82804.1"/>
    <property type="molecule type" value="Genomic_DNA"/>
</dbReference>
<evidence type="ECO:0000313" key="11">
    <source>
        <dbReference type="EMBL" id="KPM82804.1"/>
    </source>
</evidence>
<evidence type="ECO:0000256" key="9">
    <source>
        <dbReference type="ARBA" id="ARBA00075819"/>
    </source>
</evidence>
<evidence type="ECO:0000256" key="8">
    <source>
        <dbReference type="ARBA" id="ARBA00048488"/>
    </source>
</evidence>
<evidence type="ECO:0000256" key="3">
    <source>
        <dbReference type="ARBA" id="ARBA00012499"/>
    </source>
</evidence>
<evidence type="ECO:0000259" key="10">
    <source>
        <dbReference type="PROSITE" id="PS51790"/>
    </source>
</evidence>
<dbReference type="OrthoDB" id="4174719at2"/>
<dbReference type="Gene3D" id="2.170.150.20">
    <property type="entry name" value="Peptide methionine sulfoxide reductase"/>
    <property type="match status" value="1"/>
</dbReference>
<evidence type="ECO:0000256" key="7">
    <source>
        <dbReference type="ARBA" id="ARBA00023002"/>
    </source>
</evidence>
<protein>
    <recommendedName>
        <fullName evidence="4">Peptide methionine sulfoxide reductase MsrB</fullName>
        <ecNumber evidence="3">1.8.4.12</ecNumber>
    </recommendedName>
    <alternativeName>
        <fullName evidence="9">Peptide-methionine (R)-S-oxide reductase</fullName>
    </alternativeName>
</protein>
<dbReference type="GO" id="GO:0006979">
    <property type="term" value="P:response to oxidative stress"/>
    <property type="evidence" value="ECO:0007669"/>
    <property type="project" value="InterPro"/>
</dbReference>
<comment type="cofactor">
    <cofactor evidence="1">
        <name>Zn(2+)</name>
        <dbReference type="ChEBI" id="CHEBI:29105"/>
    </cofactor>
</comment>
<dbReference type="InterPro" id="IPR011057">
    <property type="entry name" value="Mss4-like_sf"/>
</dbReference>
<dbReference type="PROSITE" id="PS51790">
    <property type="entry name" value="MSRB"/>
    <property type="match status" value="1"/>
</dbReference>
<dbReference type="InterPro" id="IPR002579">
    <property type="entry name" value="Met_Sox_Rdtase_MsrB_dom"/>
</dbReference>
<dbReference type="Pfam" id="PF01641">
    <property type="entry name" value="SelR"/>
    <property type="match status" value="1"/>
</dbReference>
<comment type="catalytic activity">
    <reaction evidence="8">
        <text>L-methionyl-[protein] + [thioredoxin]-disulfide + H2O = L-methionyl-(R)-S-oxide-[protein] + [thioredoxin]-dithiol</text>
        <dbReference type="Rhea" id="RHEA:24164"/>
        <dbReference type="Rhea" id="RHEA-COMP:10698"/>
        <dbReference type="Rhea" id="RHEA-COMP:10700"/>
        <dbReference type="Rhea" id="RHEA-COMP:12313"/>
        <dbReference type="Rhea" id="RHEA-COMP:12314"/>
        <dbReference type="ChEBI" id="CHEBI:15377"/>
        <dbReference type="ChEBI" id="CHEBI:16044"/>
        <dbReference type="ChEBI" id="CHEBI:29950"/>
        <dbReference type="ChEBI" id="CHEBI:45764"/>
        <dbReference type="ChEBI" id="CHEBI:50058"/>
        <dbReference type="EC" id="1.8.4.12"/>
    </reaction>
</comment>
<sequence length="147" mass="16387">MLTWQDILEFAHNGNPTPPRRVEKSPSEWQAELEQDAFYVTRLKGTERPHSSDSCTIFEPGQYACVCCDNLLFDGDEKFDSGTGWPSFTQPSSVESIAYIADSSHGMQRIEAVCNVCDAHLGHVFPDGPPPSGLRYCMNAIAMKKRD</sequence>
<evidence type="ECO:0000313" key="12">
    <source>
        <dbReference type="Proteomes" id="UP000050378"/>
    </source>
</evidence>
<comment type="similarity">
    <text evidence="2">Belongs to the MsrB Met sulfoxide reductase family.</text>
</comment>
<dbReference type="GO" id="GO:0005737">
    <property type="term" value="C:cytoplasm"/>
    <property type="evidence" value="ECO:0007669"/>
    <property type="project" value="TreeGrafter"/>
</dbReference>
<keyword evidence="7" id="KW-0560">Oxidoreductase</keyword>
<dbReference type="PANTHER" id="PTHR10173:SF52">
    <property type="entry name" value="METHIONINE-R-SULFOXIDE REDUCTASE B1"/>
    <property type="match status" value="1"/>
</dbReference>
<evidence type="ECO:0000256" key="2">
    <source>
        <dbReference type="ARBA" id="ARBA00007174"/>
    </source>
</evidence>
<gene>
    <name evidence="11" type="ORF">AOG27_14450</name>
</gene>
<evidence type="ECO:0000256" key="5">
    <source>
        <dbReference type="ARBA" id="ARBA00022723"/>
    </source>
</evidence>
<evidence type="ECO:0000256" key="1">
    <source>
        <dbReference type="ARBA" id="ARBA00001947"/>
    </source>
</evidence>
<reference evidence="11 12" key="1">
    <citation type="submission" date="2015-09" db="EMBL/GenBank/DDBJ databases">
        <title>Draft Genome Sequence of Pseudoalteromonas lipolytica UCD-48B.</title>
        <authorList>
            <person name="Krusor M."/>
            <person name="Coil D.A."/>
            <person name="Lang J.M."/>
            <person name="Eisen J.A."/>
            <person name="Alexiev A."/>
        </authorList>
    </citation>
    <scope>NUCLEOTIDE SEQUENCE [LARGE SCALE GENOMIC DNA]</scope>
    <source>
        <strain evidence="11 12">UCD-48B</strain>
    </source>
</reference>
<evidence type="ECO:0000256" key="4">
    <source>
        <dbReference type="ARBA" id="ARBA00021130"/>
    </source>
</evidence>